<accession>A0ACB8TK94</accession>
<protein>
    <submittedName>
        <fullName evidence="1">Uncharacterized protein</fullName>
    </submittedName>
</protein>
<dbReference type="Proteomes" id="UP000814140">
    <property type="component" value="Unassembled WGS sequence"/>
</dbReference>
<comment type="caution">
    <text evidence="1">The sequence shown here is derived from an EMBL/GenBank/DDBJ whole genome shotgun (WGS) entry which is preliminary data.</text>
</comment>
<name>A0ACB8TK94_9AGAM</name>
<reference evidence="1" key="2">
    <citation type="journal article" date="2022" name="New Phytol.">
        <title>Evolutionary transition to the ectomycorrhizal habit in the genomes of a hyperdiverse lineage of mushroom-forming fungi.</title>
        <authorList>
            <person name="Looney B."/>
            <person name="Miyauchi S."/>
            <person name="Morin E."/>
            <person name="Drula E."/>
            <person name="Courty P.E."/>
            <person name="Kohler A."/>
            <person name="Kuo A."/>
            <person name="LaButti K."/>
            <person name="Pangilinan J."/>
            <person name="Lipzen A."/>
            <person name="Riley R."/>
            <person name="Andreopoulos W."/>
            <person name="He G."/>
            <person name="Johnson J."/>
            <person name="Nolan M."/>
            <person name="Tritt A."/>
            <person name="Barry K.W."/>
            <person name="Grigoriev I.V."/>
            <person name="Nagy L.G."/>
            <person name="Hibbett D."/>
            <person name="Henrissat B."/>
            <person name="Matheny P.B."/>
            <person name="Labbe J."/>
            <person name="Martin F.M."/>
        </authorList>
    </citation>
    <scope>NUCLEOTIDE SEQUENCE</scope>
    <source>
        <strain evidence="1">HHB10654</strain>
    </source>
</reference>
<proteinExistence type="predicted"/>
<reference evidence="1" key="1">
    <citation type="submission" date="2021-03" db="EMBL/GenBank/DDBJ databases">
        <authorList>
            <consortium name="DOE Joint Genome Institute"/>
            <person name="Ahrendt S."/>
            <person name="Looney B.P."/>
            <person name="Miyauchi S."/>
            <person name="Morin E."/>
            <person name="Drula E."/>
            <person name="Courty P.E."/>
            <person name="Chicoki N."/>
            <person name="Fauchery L."/>
            <person name="Kohler A."/>
            <person name="Kuo A."/>
            <person name="Labutti K."/>
            <person name="Pangilinan J."/>
            <person name="Lipzen A."/>
            <person name="Riley R."/>
            <person name="Andreopoulos W."/>
            <person name="He G."/>
            <person name="Johnson J."/>
            <person name="Barry K.W."/>
            <person name="Grigoriev I.V."/>
            <person name="Nagy L."/>
            <person name="Hibbett D."/>
            <person name="Henrissat B."/>
            <person name="Matheny P.B."/>
            <person name="Labbe J."/>
            <person name="Martin F."/>
        </authorList>
    </citation>
    <scope>NUCLEOTIDE SEQUENCE</scope>
    <source>
        <strain evidence="1">HHB10654</strain>
    </source>
</reference>
<evidence type="ECO:0000313" key="2">
    <source>
        <dbReference type="Proteomes" id="UP000814140"/>
    </source>
</evidence>
<dbReference type="EMBL" id="MU277187">
    <property type="protein sequence ID" value="KAI0068861.1"/>
    <property type="molecule type" value="Genomic_DNA"/>
</dbReference>
<organism evidence="1 2">
    <name type="scientific">Artomyces pyxidatus</name>
    <dbReference type="NCBI Taxonomy" id="48021"/>
    <lineage>
        <taxon>Eukaryota</taxon>
        <taxon>Fungi</taxon>
        <taxon>Dikarya</taxon>
        <taxon>Basidiomycota</taxon>
        <taxon>Agaricomycotina</taxon>
        <taxon>Agaricomycetes</taxon>
        <taxon>Russulales</taxon>
        <taxon>Auriscalpiaceae</taxon>
        <taxon>Artomyces</taxon>
    </lineage>
</organism>
<evidence type="ECO:0000313" key="1">
    <source>
        <dbReference type="EMBL" id="KAI0068861.1"/>
    </source>
</evidence>
<sequence length="147" mass="16494">MSLFTSNLRRSMAAGFVAVIAAHMIMWIIPHNLHAYTLTQTSVAFLAIASLMIFVVAHHHRSGTVLTRDQEELVLVCAFGLAWLALLVGGRAVRQRSQYGVYGELNSTPPKNVPVPRRRESGFAEGRRAWPCARDDAYCVVEEWSYY</sequence>
<keyword evidence="2" id="KW-1185">Reference proteome</keyword>
<gene>
    <name evidence="1" type="ORF">BV25DRAFT_1817780</name>
</gene>